<gene>
    <name evidence="2" type="ORF">EIK79_16045</name>
</gene>
<keyword evidence="1" id="KW-1133">Transmembrane helix</keyword>
<sequence length="121" mass="12748">METNLYRPFTVGMYPVVGVLAFLLIFDPVLMVGVSVQTAIGTTMTVGMGWCGVIALAYGAPWTAAGFSVMTVTFGYQTLSGWAIQSQFAAYALVSGAALLWFIGSIRDTPSAPGIVPAGWE</sequence>
<comment type="caution">
    <text evidence="2">The sequence shown here is derived from an EMBL/GenBank/DDBJ whole genome shotgun (WGS) entry which is preliminary data.</text>
</comment>
<reference evidence="2 3" key="1">
    <citation type="submission" date="2018-11" db="EMBL/GenBank/DDBJ databases">
        <title>Taxonoimc description of Halomarina strain SPP-AMP-1.</title>
        <authorList>
            <person name="Pal Y."/>
            <person name="Srinivasana K."/>
            <person name="Verma A."/>
            <person name="Kumar P."/>
        </authorList>
    </citation>
    <scope>NUCLEOTIDE SEQUENCE [LARGE SCALE GENOMIC DNA]</scope>
    <source>
        <strain evidence="2 3">SPP-AMP-1</strain>
    </source>
</reference>
<dbReference type="AlphaFoldDB" id="A0A3P3R4D4"/>
<keyword evidence="3" id="KW-1185">Reference proteome</keyword>
<evidence type="ECO:0000313" key="3">
    <source>
        <dbReference type="Proteomes" id="UP000282322"/>
    </source>
</evidence>
<organism evidence="2 3">
    <name type="scientific">Halocatena pleomorpha</name>
    <dbReference type="NCBI Taxonomy" id="1785090"/>
    <lineage>
        <taxon>Archaea</taxon>
        <taxon>Methanobacteriati</taxon>
        <taxon>Methanobacteriota</taxon>
        <taxon>Stenosarchaea group</taxon>
        <taxon>Halobacteria</taxon>
        <taxon>Halobacteriales</taxon>
        <taxon>Natronomonadaceae</taxon>
        <taxon>Halocatena</taxon>
    </lineage>
</organism>
<accession>A0A3P3R4D4</accession>
<evidence type="ECO:0000256" key="1">
    <source>
        <dbReference type="SAM" id="Phobius"/>
    </source>
</evidence>
<feature type="transmembrane region" description="Helical" evidence="1">
    <location>
        <begin position="12"/>
        <end position="36"/>
    </location>
</feature>
<dbReference type="EMBL" id="RRCH01000038">
    <property type="protein sequence ID" value="RRJ28351.1"/>
    <property type="molecule type" value="Genomic_DNA"/>
</dbReference>
<keyword evidence="1" id="KW-0812">Transmembrane</keyword>
<feature type="transmembrane region" description="Helical" evidence="1">
    <location>
        <begin position="48"/>
        <end position="76"/>
    </location>
</feature>
<dbReference type="RefSeq" id="WP_124956504.1">
    <property type="nucleotide sequence ID" value="NZ_RRCH01000038.1"/>
</dbReference>
<dbReference type="Proteomes" id="UP000282322">
    <property type="component" value="Unassembled WGS sequence"/>
</dbReference>
<evidence type="ECO:0000313" key="2">
    <source>
        <dbReference type="EMBL" id="RRJ28351.1"/>
    </source>
</evidence>
<proteinExistence type="predicted"/>
<feature type="transmembrane region" description="Helical" evidence="1">
    <location>
        <begin position="82"/>
        <end position="103"/>
    </location>
</feature>
<dbReference type="OrthoDB" id="383007at2157"/>
<name>A0A3P3R4D4_9EURY</name>
<keyword evidence="1" id="KW-0472">Membrane</keyword>
<protein>
    <submittedName>
        <fullName evidence="2">Uncharacterized protein</fullName>
    </submittedName>
</protein>